<proteinExistence type="predicted"/>
<dbReference type="WBParaSite" id="PS1159_v2.g18307.t1">
    <property type="protein sequence ID" value="PS1159_v2.g18307.t1"/>
    <property type="gene ID" value="PS1159_v2.g18307"/>
</dbReference>
<reference evidence="2" key="1">
    <citation type="submission" date="2022-11" db="UniProtKB">
        <authorList>
            <consortium name="WormBaseParasite"/>
        </authorList>
    </citation>
    <scope>IDENTIFICATION</scope>
</reference>
<protein>
    <submittedName>
        <fullName evidence="2">CHK kinase-like domain-containing protein</fullName>
    </submittedName>
</protein>
<accession>A0AC35FK56</accession>
<dbReference type="Proteomes" id="UP000887580">
    <property type="component" value="Unplaced"/>
</dbReference>
<evidence type="ECO:0000313" key="2">
    <source>
        <dbReference type="WBParaSite" id="PS1159_v2.g18307.t1"/>
    </source>
</evidence>
<name>A0AC35FK56_9BILA</name>
<sequence length="395" mass="45869">MELETFLGSSRYTVGWVFQKLKDSDEGFRKLAENGISKVEEKNLSGIGYLSIIIRLTFYFGGNSDKNDNDKTFKVICKLPTIDMIYKNFKRSSENNRHTNHTNNHKNDELTEFLTKAHNRECFVYSSIVSNLGIKVPKIFFTEEKNVENDGCILMEDISDNGSLQNVLKEINYQQVETVIKNIAKMHAKSQTLPQKFFETIKFDNEIKVPKDCLRGLFKLDSKIIQKYKIELEEIWGKSAIVDSHLKYGIPPVVSHGDCWINNIFFYKNETGKASNKFYTLLDWQLTHRGNGLNDIARFLTVSVEADLLEKHRNDFLQIYCNSFNEKCAEINLSNSYDIDLVQEMFKEQSKSELTFSLAILFNFYAHSKDSIETRERILKRIEEAVKFCFSESNE</sequence>
<organism evidence="1 2">
    <name type="scientific">Panagrolaimus sp. PS1159</name>
    <dbReference type="NCBI Taxonomy" id="55785"/>
    <lineage>
        <taxon>Eukaryota</taxon>
        <taxon>Metazoa</taxon>
        <taxon>Ecdysozoa</taxon>
        <taxon>Nematoda</taxon>
        <taxon>Chromadorea</taxon>
        <taxon>Rhabditida</taxon>
        <taxon>Tylenchina</taxon>
        <taxon>Panagrolaimomorpha</taxon>
        <taxon>Panagrolaimoidea</taxon>
        <taxon>Panagrolaimidae</taxon>
        <taxon>Panagrolaimus</taxon>
    </lineage>
</organism>
<evidence type="ECO:0000313" key="1">
    <source>
        <dbReference type="Proteomes" id="UP000887580"/>
    </source>
</evidence>